<dbReference type="Gene3D" id="3.10.20.340">
    <property type="entry name" value="ArgJ beta chain, C-terminal domain"/>
    <property type="match status" value="1"/>
</dbReference>
<dbReference type="InterPro" id="IPR042195">
    <property type="entry name" value="ArgJ_beta_C"/>
</dbReference>
<dbReference type="SUPFAM" id="SSF56266">
    <property type="entry name" value="DmpA/ArgJ-like"/>
    <property type="match status" value="1"/>
</dbReference>
<feature type="site" description="Cleavage; by autolysis" evidence="13">
    <location>
        <begin position="193"/>
        <end position="194"/>
    </location>
</feature>
<keyword evidence="9 13" id="KW-0012">Acyltransferase</keyword>
<dbReference type="GO" id="GO:0005737">
    <property type="term" value="C:cytoplasm"/>
    <property type="evidence" value="ECO:0007669"/>
    <property type="project" value="UniProtKB-SubCell"/>
</dbReference>
<protein>
    <recommendedName>
        <fullName evidence="13">Arginine biosynthesis bifunctional protein ArgJ</fullName>
    </recommendedName>
    <domain>
        <recommendedName>
            <fullName evidence="13">Glutamate N-acetyltransferase</fullName>
            <ecNumber evidence="13">2.3.1.35</ecNumber>
        </recommendedName>
        <alternativeName>
            <fullName evidence="13">Ornithine acetyltransferase</fullName>
            <shortName evidence="13">OATase</shortName>
        </alternativeName>
        <alternativeName>
            <fullName evidence="13">Ornithine transacetylase</fullName>
        </alternativeName>
    </domain>
    <domain>
        <recommendedName>
            <fullName evidence="13">Amino-acid acetyltransferase</fullName>
            <ecNumber evidence="13">2.3.1.1</ecNumber>
        </recommendedName>
        <alternativeName>
            <fullName evidence="13">N-acetylglutamate synthase</fullName>
            <shortName evidence="13">AGSase</shortName>
        </alternativeName>
    </domain>
    <component>
        <recommendedName>
            <fullName evidence="13">Arginine biosynthesis bifunctional protein ArgJ alpha chain</fullName>
        </recommendedName>
    </component>
    <component>
        <recommendedName>
            <fullName evidence="13">Arginine biosynthesis bifunctional protein ArgJ beta chain</fullName>
        </recommendedName>
    </component>
</protein>
<keyword evidence="6 13" id="KW-0808">Transferase</keyword>
<dbReference type="GO" id="GO:0006526">
    <property type="term" value="P:L-arginine biosynthetic process"/>
    <property type="evidence" value="ECO:0007669"/>
    <property type="project" value="UniProtKB-UniRule"/>
</dbReference>
<reference evidence="14 15" key="1">
    <citation type="submission" date="2020-12" db="EMBL/GenBank/DDBJ databases">
        <title>WGS of Thermoactinomyces spp.</title>
        <authorList>
            <person name="Cheng K."/>
        </authorList>
    </citation>
    <scope>NUCLEOTIDE SEQUENCE [LARGE SCALE GENOMIC DNA]</scope>
    <source>
        <strain evidence="15">CICC 10671\DSM 43846</strain>
    </source>
</reference>
<feature type="binding site" evidence="13">
    <location>
        <position position="183"/>
    </location>
    <ligand>
        <name>substrate</name>
    </ligand>
</feature>
<evidence type="ECO:0000256" key="8">
    <source>
        <dbReference type="ARBA" id="ARBA00023268"/>
    </source>
</evidence>
<evidence type="ECO:0000256" key="2">
    <source>
        <dbReference type="ARBA" id="ARBA00006774"/>
    </source>
</evidence>
<dbReference type="InterPro" id="IPR002813">
    <property type="entry name" value="Arg_biosynth_ArgJ"/>
</dbReference>
<evidence type="ECO:0000256" key="13">
    <source>
        <dbReference type="HAMAP-Rule" id="MF_01106"/>
    </source>
</evidence>
<dbReference type="GO" id="GO:0004042">
    <property type="term" value="F:L-glutamate N-acetyltransferase activity"/>
    <property type="evidence" value="ECO:0007669"/>
    <property type="project" value="UniProtKB-UniRule"/>
</dbReference>
<keyword evidence="4 13" id="KW-0055">Arginine biosynthesis</keyword>
<comment type="caution">
    <text evidence="14">The sequence shown here is derived from an EMBL/GenBank/DDBJ whole genome shotgun (WGS) entry which is preliminary data.</text>
</comment>
<comment type="function">
    <text evidence="12 13">Catalyzes two activities which are involved in the cyclic version of arginine biosynthesis: the synthesis of N-acetylglutamate from glutamate and acetyl-CoA as the acetyl donor, and of ornithine by transacetylation between N(2)-acetylornithine and glutamate.</text>
</comment>
<feature type="site" description="Involved in the stabilization of negative charge on the oxyanion by the formation of the oxyanion hole" evidence="13">
    <location>
        <position position="121"/>
    </location>
</feature>
<evidence type="ECO:0000313" key="15">
    <source>
        <dbReference type="Proteomes" id="UP000633619"/>
    </source>
</evidence>
<dbReference type="FunFam" id="3.10.20.340:FF:000001">
    <property type="entry name" value="Arginine biosynthesis bifunctional protein ArgJ, chloroplastic"/>
    <property type="match status" value="1"/>
</dbReference>
<comment type="pathway">
    <text evidence="13">Amino-acid biosynthesis; L-arginine biosynthesis; N(2)-acetyl-L-ornithine from L-glutamate: step 1/4.</text>
</comment>
<dbReference type="PANTHER" id="PTHR23100">
    <property type="entry name" value="ARGININE BIOSYNTHESIS BIFUNCTIONAL PROTEIN ARGJ"/>
    <property type="match status" value="1"/>
</dbReference>
<evidence type="ECO:0000256" key="11">
    <source>
        <dbReference type="ARBA" id="ARBA00049439"/>
    </source>
</evidence>
<comment type="catalytic activity">
    <reaction evidence="10 13">
        <text>L-glutamate + acetyl-CoA = N-acetyl-L-glutamate + CoA + H(+)</text>
        <dbReference type="Rhea" id="RHEA:24292"/>
        <dbReference type="ChEBI" id="CHEBI:15378"/>
        <dbReference type="ChEBI" id="CHEBI:29985"/>
        <dbReference type="ChEBI" id="CHEBI:44337"/>
        <dbReference type="ChEBI" id="CHEBI:57287"/>
        <dbReference type="ChEBI" id="CHEBI:57288"/>
        <dbReference type="EC" id="2.3.1.1"/>
    </reaction>
</comment>
<dbReference type="NCBIfam" id="TIGR00120">
    <property type="entry name" value="ArgJ"/>
    <property type="match status" value="1"/>
</dbReference>
<comment type="subcellular location">
    <subcellularLocation>
        <location evidence="1 13">Cytoplasm</location>
    </subcellularLocation>
</comment>
<dbReference type="FunFam" id="3.30.2330.10:FF:000001">
    <property type="entry name" value="Arginine biosynthesis bifunctional protein ArgJ, mitochondrial"/>
    <property type="match status" value="1"/>
</dbReference>
<dbReference type="Gene3D" id="3.30.2330.10">
    <property type="entry name" value="arginine biosynthesis bifunctional protein suprefamily"/>
    <property type="match status" value="1"/>
</dbReference>
<dbReference type="EMBL" id="JAECVW010000003">
    <property type="protein sequence ID" value="MBH8595046.1"/>
    <property type="molecule type" value="Genomic_DNA"/>
</dbReference>
<dbReference type="RefSeq" id="WP_181731367.1">
    <property type="nucleotide sequence ID" value="NZ_JACEIR010000002.1"/>
</dbReference>
<keyword evidence="8 13" id="KW-0511">Multifunctional enzyme</keyword>
<comment type="similarity">
    <text evidence="2 13">Belongs to the ArgJ family.</text>
</comment>
<evidence type="ECO:0000256" key="7">
    <source>
        <dbReference type="ARBA" id="ARBA00022813"/>
    </source>
</evidence>
<feature type="binding site" evidence="13">
    <location>
        <position position="407"/>
    </location>
    <ligand>
        <name>substrate</name>
    </ligand>
</feature>
<evidence type="ECO:0000256" key="3">
    <source>
        <dbReference type="ARBA" id="ARBA00011475"/>
    </source>
</evidence>
<evidence type="ECO:0000256" key="1">
    <source>
        <dbReference type="ARBA" id="ARBA00004496"/>
    </source>
</evidence>
<dbReference type="CDD" id="cd02152">
    <property type="entry name" value="OAT"/>
    <property type="match status" value="1"/>
</dbReference>
<dbReference type="GO" id="GO:0006592">
    <property type="term" value="P:ornithine biosynthetic process"/>
    <property type="evidence" value="ECO:0007669"/>
    <property type="project" value="TreeGrafter"/>
</dbReference>
<dbReference type="InterPro" id="IPR016117">
    <property type="entry name" value="ArgJ-like_dom_sf"/>
</dbReference>
<feature type="binding site" evidence="13">
    <location>
        <position position="402"/>
    </location>
    <ligand>
        <name>substrate</name>
    </ligand>
</feature>
<sequence length="407" mass="43855">MITGTDWFQILENPSIALPAGFSAKGVHAGLKRKRKDLGIIQCEVPASAAAVYTVNAFQAPPIKVTQESMGVENKLQAVVVNSAIANACTGERGLEDARQMRDQAADLLNIPSHLVAVASTGVIGEYLPMDRVTTGLQRLVTETDNQPAAFAEAILTTDTCTKEIAVTLEIDGKPVTIAGVAKGSGMIHPNMATMLSFITTDAKIGPDHLQRLLWQTTDETFNMITVDGDTSTNDMVLVMASGYAGHRPLTGQHPDWARFQAAFQYVCEALSKMIARDGEGATRLIQVRVEGAPSKEAARKVAKSVVGSNLVKTAVFGEDANWGRVICAAGYADPSLNPENMDIWLGPVQVVKKGMATDFREELAEQVLKQDVVEIRLDLGAGMEEAVAWGCDLTYEYVRINASYRT</sequence>
<dbReference type="Pfam" id="PF01960">
    <property type="entry name" value="ArgJ"/>
    <property type="match status" value="1"/>
</dbReference>
<comment type="pathway">
    <text evidence="13">Amino-acid biosynthesis; L-arginine biosynthesis; L-ornithine and N-acetyl-L-glutamate from L-glutamate and N(2)-acetyl-L-ornithine (cyclic): step 1/1.</text>
</comment>
<comment type="subunit">
    <text evidence="3 13">Heterotetramer of two alpha and two beta chains.</text>
</comment>
<proteinExistence type="inferred from homology"/>
<feature type="binding site" evidence="13">
    <location>
        <position position="280"/>
    </location>
    <ligand>
        <name>substrate</name>
    </ligand>
</feature>
<keyword evidence="5 13" id="KW-0028">Amino-acid biosynthesis</keyword>
<evidence type="ECO:0000256" key="5">
    <source>
        <dbReference type="ARBA" id="ARBA00022605"/>
    </source>
</evidence>
<keyword evidence="13" id="KW-0963">Cytoplasm</keyword>
<gene>
    <name evidence="13 14" type="primary">argJ</name>
    <name evidence="14" type="ORF">I8U20_06835</name>
</gene>
<accession>A0A8I1ABU0</accession>
<dbReference type="Gene3D" id="3.60.70.12">
    <property type="entry name" value="L-amino peptidase D-ALA esterase/amidase"/>
    <property type="match status" value="1"/>
</dbReference>
<dbReference type="EC" id="2.3.1.35" evidence="13"/>
<evidence type="ECO:0000256" key="10">
    <source>
        <dbReference type="ARBA" id="ARBA00048372"/>
    </source>
</evidence>
<dbReference type="AlphaFoldDB" id="A0A8I1ABU0"/>
<feature type="active site" description="Nucleophile" evidence="13">
    <location>
        <position position="194"/>
    </location>
</feature>
<dbReference type="NCBIfam" id="NF003802">
    <property type="entry name" value="PRK05388.1"/>
    <property type="match status" value="1"/>
</dbReference>
<keyword evidence="15" id="KW-1185">Reference proteome</keyword>
<evidence type="ECO:0000256" key="6">
    <source>
        <dbReference type="ARBA" id="ARBA00022679"/>
    </source>
</evidence>
<dbReference type="EC" id="2.3.1.1" evidence="13"/>
<comment type="catalytic activity">
    <reaction evidence="11 13">
        <text>N(2)-acetyl-L-ornithine + L-glutamate = N-acetyl-L-glutamate + L-ornithine</text>
        <dbReference type="Rhea" id="RHEA:15349"/>
        <dbReference type="ChEBI" id="CHEBI:29985"/>
        <dbReference type="ChEBI" id="CHEBI:44337"/>
        <dbReference type="ChEBI" id="CHEBI:46911"/>
        <dbReference type="ChEBI" id="CHEBI:57805"/>
        <dbReference type="EC" id="2.3.1.35"/>
    </reaction>
</comment>
<feature type="site" description="Involved in the stabilization of negative charge on the oxyanion by the formation of the oxyanion hole" evidence="13">
    <location>
        <position position="122"/>
    </location>
</feature>
<feature type="chain" id="PRO_5035021661" description="Arginine biosynthesis bifunctional protein ArgJ beta chain" evidence="13">
    <location>
        <begin position="194"/>
        <end position="407"/>
    </location>
</feature>
<dbReference type="FunFam" id="3.60.70.12:FF:000001">
    <property type="entry name" value="Arginine biosynthesis bifunctional protein ArgJ, chloroplastic"/>
    <property type="match status" value="1"/>
</dbReference>
<dbReference type="PANTHER" id="PTHR23100:SF0">
    <property type="entry name" value="ARGININE BIOSYNTHESIS BIFUNCTIONAL PROTEIN ARGJ, MITOCHONDRIAL"/>
    <property type="match status" value="1"/>
</dbReference>
<keyword evidence="7 13" id="KW-0068">Autocatalytic cleavage</keyword>
<evidence type="ECO:0000256" key="9">
    <source>
        <dbReference type="ARBA" id="ARBA00023315"/>
    </source>
</evidence>
<dbReference type="UniPathway" id="UPA00068">
    <property type="reaction ID" value="UER00106"/>
</dbReference>
<dbReference type="Proteomes" id="UP000633619">
    <property type="component" value="Unassembled WGS sequence"/>
</dbReference>
<dbReference type="GO" id="GO:0004358">
    <property type="term" value="F:L-glutamate N-acetyltransferase activity, acting on acetyl-L-ornithine as donor"/>
    <property type="evidence" value="ECO:0007669"/>
    <property type="project" value="UniProtKB-UniRule"/>
</dbReference>
<feature type="chain" id="PRO_5035021662" description="Arginine biosynthesis bifunctional protein ArgJ alpha chain" evidence="13">
    <location>
        <begin position="1"/>
        <end position="193"/>
    </location>
</feature>
<name>A0A8I1ABU0_THEIN</name>
<evidence type="ECO:0000313" key="14">
    <source>
        <dbReference type="EMBL" id="MBH8595046.1"/>
    </source>
</evidence>
<dbReference type="HAMAP" id="MF_01106">
    <property type="entry name" value="ArgJ"/>
    <property type="match status" value="1"/>
</dbReference>
<evidence type="ECO:0000256" key="4">
    <source>
        <dbReference type="ARBA" id="ARBA00022571"/>
    </source>
</evidence>
<feature type="binding site" evidence="13">
    <location>
        <position position="194"/>
    </location>
    <ligand>
        <name>substrate</name>
    </ligand>
</feature>
<organism evidence="14 15">
    <name type="scientific">Thermoactinomyces intermedius</name>
    <dbReference type="NCBI Taxonomy" id="2024"/>
    <lineage>
        <taxon>Bacteria</taxon>
        <taxon>Bacillati</taxon>
        <taxon>Bacillota</taxon>
        <taxon>Bacilli</taxon>
        <taxon>Bacillales</taxon>
        <taxon>Thermoactinomycetaceae</taxon>
        <taxon>Thermoactinomyces</taxon>
    </lineage>
</organism>
<evidence type="ECO:0000256" key="12">
    <source>
        <dbReference type="ARBA" id="ARBA00054976"/>
    </source>
</evidence>
<feature type="binding site" evidence="13">
    <location>
        <position position="157"/>
    </location>
    <ligand>
        <name>substrate</name>
    </ligand>
</feature>